<dbReference type="Pfam" id="PF12833">
    <property type="entry name" value="HTH_18"/>
    <property type="match status" value="1"/>
</dbReference>
<protein>
    <submittedName>
        <fullName evidence="5">Helix-turn-helix domain-containing protein</fullName>
    </submittedName>
</protein>
<dbReference type="EMBL" id="WVIE01000027">
    <property type="protein sequence ID" value="NDJ19280.1"/>
    <property type="molecule type" value="Genomic_DNA"/>
</dbReference>
<dbReference type="InterPro" id="IPR053142">
    <property type="entry name" value="PchR_regulatory_protein"/>
</dbReference>
<dbReference type="GO" id="GO:0043565">
    <property type="term" value="F:sequence-specific DNA binding"/>
    <property type="evidence" value="ECO:0007669"/>
    <property type="project" value="InterPro"/>
</dbReference>
<evidence type="ECO:0000313" key="6">
    <source>
        <dbReference type="Proteomes" id="UP000646053"/>
    </source>
</evidence>
<dbReference type="RefSeq" id="WP_162424803.1">
    <property type="nucleotide sequence ID" value="NZ_WVIE01000027.1"/>
</dbReference>
<reference evidence="5" key="1">
    <citation type="submission" date="2019-12" db="EMBL/GenBank/DDBJ databases">
        <title>High-Quality draft genome sequences of three cyanobacteria isolated from the limestone walls of the Old Cathedral of Coimbra.</title>
        <authorList>
            <person name="Tiago I."/>
            <person name="Soares F."/>
            <person name="Portugal A."/>
        </authorList>
    </citation>
    <scope>NUCLEOTIDE SEQUENCE</scope>
    <source>
        <strain evidence="5">A</strain>
    </source>
</reference>
<keyword evidence="3" id="KW-0804">Transcription</keyword>
<keyword evidence="2" id="KW-0238">DNA-binding</keyword>
<organism evidence="5 6">
    <name type="scientific">Myxacorys almedinensis A</name>
    <dbReference type="NCBI Taxonomy" id="2690445"/>
    <lineage>
        <taxon>Bacteria</taxon>
        <taxon>Bacillati</taxon>
        <taxon>Cyanobacteriota</taxon>
        <taxon>Cyanophyceae</taxon>
        <taxon>Leptolyngbyales</taxon>
        <taxon>Leptolyngbyaceae</taxon>
        <taxon>Myxacorys</taxon>
        <taxon>Myxacorys almedinensis</taxon>
    </lineage>
</organism>
<dbReference type="InterPro" id="IPR020449">
    <property type="entry name" value="Tscrpt_reg_AraC-type_HTH"/>
</dbReference>
<dbReference type="Proteomes" id="UP000646053">
    <property type="component" value="Unassembled WGS sequence"/>
</dbReference>
<dbReference type="SUPFAM" id="SSF46689">
    <property type="entry name" value="Homeodomain-like"/>
    <property type="match status" value="2"/>
</dbReference>
<dbReference type="PROSITE" id="PS01124">
    <property type="entry name" value="HTH_ARAC_FAMILY_2"/>
    <property type="match status" value="1"/>
</dbReference>
<feature type="domain" description="HTH araC/xylS-type" evidence="4">
    <location>
        <begin position="249"/>
        <end position="347"/>
    </location>
</feature>
<gene>
    <name evidence="5" type="ORF">GS601_18620</name>
</gene>
<evidence type="ECO:0000256" key="1">
    <source>
        <dbReference type="ARBA" id="ARBA00023015"/>
    </source>
</evidence>
<evidence type="ECO:0000256" key="3">
    <source>
        <dbReference type="ARBA" id="ARBA00023163"/>
    </source>
</evidence>
<name>A0A8J8CN64_9CYAN</name>
<sequence length="351" mass="40026">MATIYTENEWNEVYQEISERGWSTWRENEFEIIETWDHDFSGGKANHVFLRSGLQVDLFEHKHHQPWAVDRAIEENPFVTLAFAIKGSMQVSSFGVKENYCEQPGKSYLFYIDQVREIEQVMTGHWLNVRIRVAPSLLRGLSAGREALLPDELKALLNTDSLSLFHRAVGQQTSAMQNALWQLLHCPLQGVMRQFYLEAKVLELIALQFAQLADTSSEVLSPEGVLRLAQSATPKEPRTLKSDDHDRIYQARDILLRHAAHPPTVIDLARQVGLNEFKLQQGFQHLFGNTVFGCLREHQMQEARSLLLEGNITVAGVATRVGYASRTAFNAAFSKQFGMSPKEFQQTNRIR</sequence>
<dbReference type="Gene3D" id="1.10.10.60">
    <property type="entry name" value="Homeodomain-like"/>
    <property type="match status" value="1"/>
</dbReference>
<keyword evidence="1" id="KW-0805">Transcription regulation</keyword>
<dbReference type="PANTHER" id="PTHR47893">
    <property type="entry name" value="REGULATORY PROTEIN PCHR"/>
    <property type="match status" value="1"/>
</dbReference>
<accession>A0A8J8CN64</accession>
<dbReference type="InterPro" id="IPR009057">
    <property type="entry name" value="Homeodomain-like_sf"/>
</dbReference>
<dbReference type="PRINTS" id="PR00032">
    <property type="entry name" value="HTHARAC"/>
</dbReference>
<proteinExistence type="predicted"/>
<keyword evidence="6" id="KW-1185">Reference proteome</keyword>
<evidence type="ECO:0000313" key="5">
    <source>
        <dbReference type="EMBL" id="NDJ19280.1"/>
    </source>
</evidence>
<dbReference type="InterPro" id="IPR018062">
    <property type="entry name" value="HTH_AraC-typ_CS"/>
</dbReference>
<dbReference type="PANTHER" id="PTHR47893:SF1">
    <property type="entry name" value="REGULATORY PROTEIN PCHR"/>
    <property type="match status" value="1"/>
</dbReference>
<comment type="caution">
    <text evidence="5">The sequence shown here is derived from an EMBL/GenBank/DDBJ whole genome shotgun (WGS) entry which is preliminary data.</text>
</comment>
<dbReference type="SMART" id="SM00342">
    <property type="entry name" value="HTH_ARAC"/>
    <property type="match status" value="1"/>
</dbReference>
<dbReference type="GO" id="GO:0003700">
    <property type="term" value="F:DNA-binding transcription factor activity"/>
    <property type="evidence" value="ECO:0007669"/>
    <property type="project" value="InterPro"/>
</dbReference>
<evidence type="ECO:0000256" key="2">
    <source>
        <dbReference type="ARBA" id="ARBA00023125"/>
    </source>
</evidence>
<evidence type="ECO:0000259" key="4">
    <source>
        <dbReference type="PROSITE" id="PS01124"/>
    </source>
</evidence>
<dbReference type="InterPro" id="IPR018060">
    <property type="entry name" value="HTH_AraC"/>
</dbReference>
<dbReference type="PROSITE" id="PS00041">
    <property type="entry name" value="HTH_ARAC_FAMILY_1"/>
    <property type="match status" value="1"/>
</dbReference>
<dbReference type="AlphaFoldDB" id="A0A8J8CN64"/>